<dbReference type="Pfam" id="PF00931">
    <property type="entry name" value="NB-ARC"/>
    <property type="match status" value="1"/>
</dbReference>
<dbReference type="SUPFAM" id="SSF52540">
    <property type="entry name" value="P-loop containing nucleoside triphosphate hydrolases"/>
    <property type="match status" value="1"/>
</dbReference>
<dbReference type="Gene3D" id="1.10.8.430">
    <property type="entry name" value="Helical domain of apoptotic protease-activating factors"/>
    <property type="match status" value="1"/>
</dbReference>
<dbReference type="Proteomes" id="UP000596660">
    <property type="component" value="Unplaced"/>
</dbReference>
<dbReference type="InterPro" id="IPR058922">
    <property type="entry name" value="WHD_DRP"/>
</dbReference>
<dbReference type="Gene3D" id="3.40.50.300">
    <property type="entry name" value="P-loop containing nucleotide triphosphate hydrolases"/>
    <property type="match status" value="1"/>
</dbReference>
<sequence>MEMNGKPHNIQTKSRDKDLDTSDLAWSQIYPLFSTSAERSMATQSGDEIDLTEIISKVTELISEESPIIQGFEDQFELLELGLRALQAILKGSEAQRSSNDREGQIKRAKFKKYVSFLSNVRAQKELINLLKPVAVQISELITRARELNFTAVADSPFGLETWNGSNVVGLRDESAQILKGYLLSKQCNRASTITILGVKGVGKTTLASMVYNNAMIASHFTCRAWVTVQQDSEPQDILHSIAKQVIQGYNNGELVQSIILVLSSRERYLIVLDDVSKPEVWRQLQEVLPITCACAVIIVTQNREIALEASSRGLIHQVQLLTPEESWELFCAKLGDVPQELMHLVKDIVESCKGMPLTISETVGLLSREARTVDRWNWLLQELQQKGCIKHVAADALPPNLKKCLYYFLLFDENYEIPVRRLIALWLAEGLVHPEGCNDEIPLEATAKKYLIDLENRTVYSNNVIHVFRLTHLPEVDGATSFERAAEMNQQRANLPTSFMHMHSFLSFDPREGREPGEHIKDFLLRGIKMGGFKRLRVMDLEGVFRPILPDFVLKEHSQLKYLGLRRTYSDILPASVGRLRKLQTLDFQDYHTRLPYPSSVTPISLTDLQTLWGGYIDDQSLIKDGLDRLKSLKILALTCQMEASKQKALEEWIVNIPCLEYLKLRSIDQVVQPSGLYFDQLTGLSNLKSLYMFGKIESTHVSVLSALPKRFSQITLSLSKLEQDPMPILGKLQELRILDLLSESYTGRTMMCPASSFQQLRFLKLWKLKELEDWNVDEEAMPVIGAIEIRSCLKLKTYPVERKHLIHFQ</sequence>
<evidence type="ECO:0000313" key="7">
    <source>
        <dbReference type="Proteomes" id="UP000596660"/>
    </source>
</evidence>
<dbReference type="Pfam" id="PF23559">
    <property type="entry name" value="WHD_DRP"/>
    <property type="match status" value="1"/>
</dbReference>
<evidence type="ECO:0000259" key="4">
    <source>
        <dbReference type="Pfam" id="PF23559"/>
    </source>
</evidence>
<dbReference type="PRINTS" id="PR00364">
    <property type="entry name" value="DISEASERSIST"/>
</dbReference>
<evidence type="ECO:0000256" key="2">
    <source>
        <dbReference type="ARBA" id="ARBA00022821"/>
    </source>
</evidence>
<protein>
    <recommendedName>
        <fullName evidence="8">Disease resistance protein</fullName>
    </recommendedName>
</protein>
<accession>A0A803M2I7</accession>
<dbReference type="SUPFAM" id="SSF52058">
    <property type="entry name" value="L domain-like"/>
    <property type="match status" value="1"/>
</dbReference>
<dbReference type="AlphaFoldDB" id="A0A803M2I7"/>
<keyword evidence="1" id="KW-0677">Repeat</keyword>
<dbReference type="PANTHER" id="PTHR23155:SF955">
    <property type="entry name" value="AAA+ ATPASE DOMAIN-CONTAINING PROTEIN"/>
    <property type="match status" value="1"/>
</dbReference>
<evidence type="ECO:0000259" key="5">
    <source>
        <dbReference type="Pfam" id="PF23598"/>
    </source>
</evidence>
<organism evidence="6 7">
    <name type="scientific">Chenopodium quinoa</name>
    <name type="common">Quinoa</name>
    <dbReference type="NCBI Taxonomy" id="63459"/>
    <lineage>
        <taxon>Eukaryota</taxon>
        <taxon>Viridiplantae</taxon>
        <taxon>Streptophyta</taxon>
        <taxon>Embryophyta</taxon>
        <taxon>Tracheophyta</taxon>
        <taxon>Spermatophyta</taxon>
        <taxon>Magnoliopsida</taxon>
        <taxon>eudicotyledons</taxon>
        <taxon>Gunneridae</taxon>
        <taxon>Pentapetalae</taxon>
        <taxon>Caryophyllales</taxon>
        <taxon>Chenopodiaceae</taxon>
        <taxon>Chenopodioideae</taxon>
        <taxon>Atripliceae</taxon>
        <taxon>Chenopodium</taxon>
    </lineage>
</organism>
<dbReference type="InterPro" id="IPR032675">
    <property type="entry name" value="LRR_dom_sf"/>
</dbReference>
<name>A0A803M2I7_CHEQI</name>
<dbReference type="EnsemblPlants" id="AUR62022435-RA">
    <property type="protein sequence ID" value="AUR62022435-RA:cds"/>
    <property type="gene ID" value="AUR62022435"/>
</dbReference>
<dbReference type="Pfam" id="PF23598">
    <property type="entry name" value="LRR_14"/>
    <property type="match status" value="1"/>
</dbReference>
<dbReference type="GO" id="GO:0098542">
    <property type="term" value="P:defense response to other organism"/>
    <property type="evidence" value="ECO:0007669"/>
    <property type="project" value="TreeGrafter"/>
</dbReference>
<proteinExistence type="predicted"/>
<dbReference type="GO" id="GO:0043531">
    <property type="term" value="F:ADP binding"/>
    <property type="evidence" value="ECO:0007669"/>
    <property type="project" value="InterPro"/>
</dbReference>
<dbReference type="OMA" id="MPTEINT"/>
<evidence type="ECO:0000256" key="1">
    <source>
        <dbReference type="ARBA" id="ARBA00022737"/>
    </source>
</evidence>
<dbReference type="Gene3D" id="3.80.10.10">
    <property type="entry name" value="Ribonuclease Inhibitor"/>
    <property type="match status" value="1"/>
</dbReference>
<keyword evidence="2" id="KW-0611">Plant defense</keyword>
<reference evidence="6" key="2">
    <citation type="submission" date="2021-03" db="UniProtKB">
        <authorList>
            <consortium name="EnsemblPlants"/>
        </authorList>
    </citation>
    <scope>IDENTIFICATION</scope>
</reference>
<evidence type="ECO:0000313" key="6">
    <source>
        <dbReference type="EnsemblPlants" id="AUR62022435-RA:cds"/>
    </source>
</evidence>
<dbReference type="PANTHER" id="PTHR23155">
    <property type="entry name" value="DISEASE RESISTANCE PROTEIN RP"/>
    <property type="match status" value="1"/>
</dbReference>
<dbReference type="InterPro" id="IPR042197">
    <property type="entry name" value="Apaf_helical"/>
</dbReference>
<dbReference type="InterPro" id="IPR044974">
    <property type="entry name" value="Disease_R_plants"/>
</dbReference>
<evidence type="ECO:0000259" key="3">
    <source>
        <dbReference type="Pfam" id="PF00931"/>
    </source>
</evidence>
<keyword evidence="7" id="KW-1185">Reference proteome</keyword>
<feature type="domain" description="NB-ARC" evidence="3">
    <location>
        <begin position="184"/>
        <end position="336"/>
    </location>
</feature>
<dbReference type="Gramene" id="AUR62022435-RA">
    <property type="protein sequence ID" value="AUR62022435-RA:cds"/>
    <property type="gene ID" value="AUR62022435"/>
</dbReference>
<dbReference type="InterPro" id="IPR002182">
    <property type="entry name" value="NB-ARC"/>
</dbReference>
<feature type="domain" description="Disease resistance protein winged helix" evidence="4">
    <location>
        <begin position="411"/>
        <end position="460"/>
    </location>
</feature>
<dbReference type="InterPro" id="IPR027417">
    <property type="entry name" value="P-loop_NTPase"/>
</dbReference>
<dbReference type="InterPro" id="IPR036388">
    <property type="entry name" value="WH-like_DNA-bd_sf"/>
</dbReference>
<feature type="domain" description="Disease resistance R13L4/SHOC-2-like LRR" evidence="5">
    <location>
        <begin position="606"/>
        <end position="792"/>
    </location>
</feature>
<dbReference type="Gene3D" id="1.10.10.10">
    <property type="entry name" value="Winged helix-like DNA-binding domain superfamily/Winged helix DNA-binding domain"/>
    <property type="match status" value="1"/>
</dbReference>
<dbReference type="InterPro" id="IPR055414">
    <property type="entry name" value="LRR_R13L4/SHOC2-like"/>
</dbReference>
<reference evidence="6" key="1">
    <citation type="journal article" date="2017" name="Nature">
        <title>The genome of Chenopodium quinoa.</title>
        <authorList>
            <person name="Jarvis D.E."/>
            <person name="Ho Y.S."/>
            <person name="Lightfoot D.J."/>
            <person name="Schmoeckel S.M."/>
            <person name="Li B."/>
            <person name="Borm T.J.A."/>
            <person name="Ohyanagi H."/>
            <person name="Mineta K."/>
            <person name="Michell C.T."/>
            <person name="Saber N."/>
            <person name="Kharbatia N.M."/>
            <person name="Rupper R.R."/>
            <person name="Sharp A.R."/>
            <person name="Dally N."/>
            <person name="Boughton B.A."/>
            <person name="Woo Y.H."/>
            <person name="Gao G."/>
            <person name="Schijlen E.G.W.M."/>
            <person name="Guo X."/>
            <person name="Momin A.A."/>
            <person name="Negrao S."/>
            <person name="Al-Babili S."/>
            <person name="Gehring C."/>
            <person name="Roessner U."/>
            <person name="Jung C."/>
            <person name="Murphy K."/>
            <person name="Arold S.T."/>
            <person name="Gojobori T."/>
            <person name="van der Linden C.G."/>
            <person name="van Loo E.N."/>
            <person name="Jellen E.N."/>
            <person name="Maughan P.J."/>
            <person name="Tester M."/>
        </authorList>
    </citation>
    <scope>NUCLEOTIDE SEQUENCE [LARGE SCALE GENOMIC DNA]</scope>
    <source>
        <strain evidence="6">cv. PI 614886</strain>
    </source>
</reference>
<evidence type="ECO:0008006" key="8">
    <source>
        <dbReference type="Google" id="ProtNLM"/>
    </source>
</evidence>